<evidence type="ECO:0000256" key="7">
    <source>
        <dbReference type="HAMAP-Rule" id="MF_02065"/>
    </source>
</evidence>
<protein>
    <recommendedName>
        <fullName evidence="7">Endolytic murein transglycosylase</fullName>
        <ecNumber evidence="7">4.2.2.29</ecNumber>
    </recommendedName>
    <alternativeName>
        <fullName evidence="7">Peptidoglycan lytic transglycosylase</fullName>
    </alternativeName>
    <alternativeName>
        <fullName evidence="7">Peptidoglycan polymerization terminase</fullName>
    </alternativeName>
</protein>
<dbReference type="EMBL" id="NXID01000023">
    <property type="protein sequence ID" value="RXK15668.1"/>
    <property type="molecule type" value="Genomic_DNA"/>
</dbReference>
<dbReference type="PANTHER" id="PTHR30518">
    <property type="entry name" value="ENDOLYTIC MUREIN TRANSGLYCOSYLASE"/>
    <property type="match status" value="1"/>
</dbReference>
<feature type="region of interest" description="Disordered" evidence="8">
    <location>
        <begin position="340"/>
        <end position="386"/>
    </location>
</feature>
<organism evidence="9 10">
    <name type="scientific">Malaciobacter mytili LMG 24559</name>
    <dbReference type="NCBI Taxonomy" id="1032238"/>
    <lineage>
        <taxon>Bacteria</taxon>
        <taxon>Pseudomonadati</taxon>
        <taxon>Campylobacterota</taxon>
        <taxon>Epsilonproteobacteria</taxon>
        <taxon>Campylobacterales</taxon>
        <taxon>Arcobacteraceae</taxon>
        <taxon>Malaciobacter</taxon>
    </lineage>
</organism>
<proteinExistence type="inferred from homology"/>
<comment type="caution">
    <text evidence="9">The sequence shown here is derived from an EMBL/GenBank/DDBJ whole genome shotgun (WGS) entry which is preliminary data.</text>
</comment>
<comment type="function">
    <text evidence="7">Functions as a peptidoglycan terminase that cleaves nascent peptidoglycan strands endolytically to terminate their elongation.</text>
</comment>
<comment type="subcellular location">
    <subcellularLocation>
        <location evidence="7">Cell membrane</location>
        <topology evidence="7">Single-pass membrane protein</topology>
    </subcellularLocation>
</comment>
<dbReference type="EC" id="4.2.2.29" evidence="7"/>
<dbReference type="Pfam" id="PF02618">
    <property type="entry name" value="YceG"/>
    <property type="match status" value="1"/>
</dbReference>
<evidence type="ECO:0000256" key="8">
    <source>
        <dbReference type="SAM" id="MobiDB-lite"/>
    </source>
</evidence>
<dbReference type="NCBIfam" id="TIGR00247">
    <property type="entry name" value="endolytic transglycosylase MltG"/>
    <property type="match status" value="1"/>
</dbReference>
<feature type="compositionally biased region" description="Basic and acidic residues" evidence="8">
    <location>
        <begin position="340"/>
        <end position="352"/>
    </location>
</feature>
<dbReference type="KEGG" id="amyt:AMYT_1696"/>
<comment type="similarity">
    <text evidence="7">Belongs to the transglycosylase MltG family.</text>
</comment>
<evidence type="ECO:0000313" key="10">
    <source>
        <dbReference type="Proteomes" id="UP000290092"/>
    </source>
</evidence>
<keyword evidence="6 7" id="KW-0961">Cell wall biogenesis/degradation</keyword>
<sequence length="386" mass="44617">MPENKKKTNAKTKQTSRVKKTLILFDITELILVLSIIILFYLSLPLSTTRVIFIPKGSTNSIITYLDKSGYELNIIDSIYLRFLGYPQSGWIDIKQNYLTKADFLYKITTSKAALKNITLIPGETAYIFLDDIAQKMNLSRQKLQNIYEKYAYKEDGNILADTYSLPYGMKEDHLLFYLFSNTNKQYEEISKKIFGEYDKKRWYYYITLASVIQKEAANEKEMPIVSSVIHNRLKKGMKLQMDGTLNYGKYSHIKITAQRIREDNTSYNTYKTNGLPDNPVCAVNIAAIKAAIFPAKTDYLYFVKNEKTGLHTFSKTYKEHITNININRIIKKNLNNKTKEKTEEIKKKSESKNSLTSPKNEASVFPDENKKTNSSSIKSLWENVK</sequence>
<evidence type="ECO:0000256" key="6">
    <source>
        <dbReference type="ARBA" id="ARBA00023316"/>
    </source>
</evidence>
<reference evidence="9 10" key="1">
    <citation type="submission" date="2017-09" db="EMBL/GenBank/DDBJ databases">
        <title>Genomics of the genus Arcobacter.</title>
        <authorList>
            <person name="Perez-Cataluna A."/>
            <person name="Figueras M.J."/>
            <person name="Salas-Masso N."/>
        </authorList>
    </citation>
    <scope>NUCLEOTIDE SEQUENCE [LARGE SCALE GENOMIC DNA]</scope>
    <source>
        <strain evidence="9 10">CECT 7386</strain>
    </source>
</reference>
<keyword evidence="3 7" id="KW-1133">Transmembrane helix</keyword>
<name>A0AAX2AFP7_9BACT</name>
<evidence type="ECO:0000256" key="1">
    <source>
        <dbReference type="ARBA" id="ARBA00022475"/>
    </source>
</evidence>
<comment type="catalytic activity">
    <reaction evidence="7">
        <text>a peptidoglycan chain = a peptidoglycan chain with N-acetyl-1,6-anhydromuramyl-[peptide] at the reducing end + a peptidoglycan chain with N-acetylglucosamine at the non-reducing end.</text>
        <dbReference type="EC" id="4.2.2.29"/>
    </reaction>
</comment>
<keyword evidence="4 7" id="KW-0472">Membrane</keyword>
<dbReference type="RefSeq" id="WP_114842115.1">
    <property type="nucleotide sequence ID" value="NZ_CP031219.1"/>
</dbReference>
<dbReference type="PANTHER" id="PTHR30518:SF2">
    <property type="entry name" value="ENDOLYTIC MUREIN TRANSGLYCOSYLASE"/>
    <property type="match status" value="1"/>
</dbReference>
<evidence type="ECO:0000256" key="5">
    <source>
        <dbReference type="ARBA" id="ARBA00023239"/>
    </source>
</evidence>
<keyword evidence="1 7" id="KW-1003">Cell membrane</keyword>
<feature type="transmembrane region" description="Helical" evidence="7">
    <location>
        <begin position="21"/>
        <end position="44"/>
    </location>
</feature>
<dbReference type="GO" id="GO:0005886">
    <property type="term" value="C:plasma membrane"/>
    <property type="evidence" value="ECO:0007669"/>
    <property type="project" value="UniProtKB-SubCell"/>
</dbReference>
<evidence type="ECO:0000256" key="2">
    <source>
        <dbReference type="ARBA" id="ARBA00022692"/>
    </source>
</evidence>
<dbReference type="InterPro" id="IPR003770">
    <property type="entry name" value="MLTG-like"/>
</dbReference>
<dbReference type="GO" id="GO:0008932">
    <property type="term" value="F:lytic endotransglycosylase activity"/>
    <property type="evidence" value="ECO:0007669"/>
    <property type="project" value="UniProtKB-UniRule"/>
</dbReference>
<keyword evidence="5 7" id="KW-0456">Lyase</keyword>
<evidence type="ECO:0000313" key="9">
    <source>
        <dbReference type="EMBL" id="RXK15668.1"/>
    </source>
</evidence>
<dbReference type="Gene3D" id="3.30.160.60">
    <property type="entry name" value="Classic Zinc Finger"/>
    <property type="match status" value="1"/>
</dbReference>
<dbReference type="AlphaFoldDB" id="A0AAX2AFP7"/>
<keyword evidence="10" id="KW-1185">Reference proteome</keyword>
<dbReference type="GO" id="GO:0009252">
    <property type="term" value="P:peptidoglycan biosynthetic process"/>
    <property type="evidence" value="ECO:0007669"/>
    <property type="project" value="UniProtKB-UniRule"/>
</dbReference>
<gene>
    <name evidence="7" type="primary">mltG</name>
    <name evidence="9" type="ORF">CP985_07090</name>
</gene>
<evidence type="ECO:0000256" key="3">
    <source>
        <dbReference type="ARBA" id="ARBA00022989"/>
    </source>
</evidence>
<keyword evidence="2 7" id="KW-0812">Transmembrane</keyword>
<dbReference type="GO" id="GO:0071555">
    <property type="term" value="P:cell wall organization"/>
    <property type="evidence" value="ECO:0007669"/>
    <property type="project" value="UniProtKB-KW"/>
</dbReference>
<evidence type="ECO:0000256" key="4">
    <source>
        <dbReference type="ARBA" id="ARBA00023136"/>
    </source>
</evidence>
<feature type="site" description="Important for catalytic activity" evidence="7">
    <location>
        <position position="216"/>
    </location>
</feature>
<dbReference type="HAMAP" id="MF_02065">
    <property type="entry name" value="MltG"/>
    <property type="match status" value="1"/>
</dbReference>
<dbReference type="Proteomes" id="UP000290092">
    <property type="component" value="Unassembled WGS sequence"/>
</dbReference>
<accession>A0AAX2AFP7</accession>